<proteinExistence type="predicted"/>
<comment type="caution">
    <text evidence="3">The sequence shown here is derived from an EMBL/GenBank/DDBJ whole genome shotgun (WGS) entry which is preliminary data.</text>
</comment>
<dbReference type="InterPro" id="IPR036259">
    <property type="entry name" value="MFS_trans_sf"/>
</dbReference>
<feature type="transmembrane region" description="Helical" evidence="2">
    <location>
        <begin position="482"/>
        <end position="506"/>
    </location>
</feature>
<name>A0AAV8WHZ6_9CUCU</name>
<evidence type="ECO:0000256" key="1">
    <source>
        <dbReference type="SAM" id="MobiDB-lite"/>
    </source>
</evidence>
<keyword evidence="4" id="KW-1185">Reference proteome</keyword>
<feature type="compositionally biased region" description="Polar residues" evidence="1">
    <location>
        <begin position="216"/>
        <end position="251"/>
    </location>
</feature>
<sequence>MSSNQARRDIHNEELVIDGVLSTQPELGPSIPDGGYGWVVFFVTLFFQALVPSLIVSFGIFLAFSRLSNVSGEDVNPMLWDDKMVYTPLFFIATWTFFGIGASIQISQSEILLAQYFRLKHTVLAHITQAVTALGFLISPIIVGHHILNSSLLHVILWYQAIILQGLVLNLTFKKPLYLKSKHANNKYDYVSAAADDEEDIFSKNSRELQIKRQDSNGSNVTIEKHTIPNSSDANHSGAGTSQNSSTTANSIAKERQNWESFEDDTDKEEPKYTKLQDEWETFDEDDEVTLKQAKSKSEEWETFEEDKTDPHPKNLQLELSFADKGSTERNTVSTEVPIPIFTDLPVNNNNTYSYDVLEQQPTSLSAPVFMPTTVEKRSAFSSLQILQQPTFYKSLLLIITMKYSTFVYYTLFPSYLYQELEGIKMRHVSTVIGVLSLTSLLFSVVSYWVNIDKKKRPICLWLLCWVGSFGYFMVSDSSSERVLLFGAVQVTLSIATLQYVGLPLLGLTLRGETNKEFSLISMMSGAAFLFFIIVDSSFKDCFRLMALLHFFTGAVWFSNYIYKKLKY</sequence>
<feature type="compositionally biased region" description="Acidic residues" evidence="1">
    <location>
        <begin position="279"/>
        <end position="288"/>
    </location>
</feature>
<feature type="compositionally biased region" description="Basic and acidic residues" evidence="1">
    <location>
        <begin position="269"/>
        <end position="278"/>
    </location>
</feature>
<feature type="region of interest" description="Disordered" evidence="1">
    <location>
        <begin position="212"/>
        <end position="314"/>
    </location>
</feature>
<evidence type="ECO:0000256" key="2">
    <source>
        <dbReference type="SAM" id="Phobius"/>
    </source>
</evidence>
<feature type="transmembrane region" description="Helical" evidence="2">
    <location>
        <begin position="84"/>
        <end position="102"/>
    </location>
</feature>
<organism evidence="3 4">
    <name type="scientific">Exocentrus adspersus</name>
    <dbReference type="NCBI Taxonomy" id="1586481"/>
    <lineage>
        <taxon>Eukaryota</taxon>
        <taxon>Metazoa</taxon>
        <taxon>Ecdysozoa</taxon>
        <taxon>Arthropoda</taxon>
        <taxon>Hexapoda</taxon>
        <taxon>Insecta</taxon>
        <taxon>Pterygota</taxon>
        <taxon>Neoptera</taxon>
        <taxon>Endopterygota</taxon>
        <taxon>Coleoptera</taxon>
        <taxon>Polyphaga</taxon>
        <taxon>Cucujiformia</taxon>
        <taxon>Chrysomeloidea</taxon>
        <taxon>Cerambycidae</taxon>
        <taxon>Lamiinae</taxon>
        <taxon>Acanthocinini</taxon>
        <taxon>Exocentrus</taxon>
    </lineage>
</organism>
<keyword evidence="2" id="KW-0812">Transmembrane</keyword>
<feature type="transmembrane region" description="Helical" evidence="2">
    <location>
        <begin position="155"/>
        <end position="173"/>
    </location>
</feature>
<dbReference type="InterPro" id="IPR050327">
    <property type="entry name" value="Proton-linked_MCT"/>
</dbReference>
<dbReference type="Proteomes" id="UP001159042">
    <property type="component" value="Unassembled WGS sequence"/>
</dbReference>
<dbReference type="PANTHER" id="PTHR11360">
    <property type="entry name" value="MONOCARBOXYLATE TRANSPORTER"/>
    <property type="match status" value="1"/>
</dbReference>
<gene>
    <name evidence="3" type="ORF">NQ315_009733</name>
</gene>
<dbReference type="PANTHER" id="PTHR11360:SF299">
    <property type="entry name" value="GEM-1"/>
    <property type="match status" value="1"/>
</dbReference>
<dbReference type="GO" id="GO:0008028">
    <property type="term" value="F:monocarboxylic acid transmembrane transporter activity"/>
    <property type="evidence" value="ECO:0007669"/>
    <property type="project" value="TreeGrafter"/>
</dbReference>
<accession>A0AAV8WHZ6</accession>
<feature type="transmembrane region" description="Helical" evidence="2">
    <location>
        <begin position="459"/>
        <end position="476"/>
    </location>
</feature>
<feature type="transmembrane region" description="Helical" evidence="2">
    <location>
        <begin position="123"/>
        <end position="143"/>
    </location>
</feature>
<protein>
    <submittedName>
        <fullName evidence="3">Uncharacterized protein</fullName>
    </submittedName>
</protein>
<keyword evidence="2" id="KW-1133">Transmembrane helix</keyword>
<dbReference type="SUPFAM" id="SSF103473">
    <property type="entry name" value="MFS general substrate transporter"/>
    <property type="match status" value="1"/>
</dbReference>
<feature type="transmembrane region" description="Helical" evidence="2">
    <location>
        <begin position="392"/>
        <end position="412"/>
    </location>
</feature>
<evidence type="ECO:0000313" key="3">
    <source>
        <dbReference type="EMBL" id="KAJ8925881.1"/>
    </source>
</evidence>
<keyword evidence="2" id="KW-0472">Membrane</keyword>
<feature type="transmembrane region" description="Helical" evidence="2">
    <location>
        <begin position="518"/>
        <end position="539"/>
    </location>
</feature>
<evidence type="ECO:0000313" key="4">
    <source>
        <dbReference type="Proteomes" id="UP001159042"/>
    </source>
</evidence>
<feature type="transmembrane region" description="Helical" evidence="2">
    <location>
        <begin position="545"/>
        <end position="563"/>
    </location>
</feature>
<dbReference type="AlphaFoldDB" id="A0AAV8WHZ6"/>
<feature type="transmembrane region" description="Helical" evidence="2">
    <location>
        <begin position="432"/>
        <end position="452"/>
    </location>
</feature>
<feature type="transmembrane region" description="Helical" evidence="2">
    <location>
        <begin position="38"/>
        <end position="64"/>
    </location>
</feature>
<dbReference type="EMBL" id="JANEYG010000001">
    <property type="protein sequence ID" value="KAJ8925881.1"/>
    <property type="molecule type" value="Genomic_DNA"/>
</dbReference>
<reference evidence="3 4" key="1">
    <citation type="journal article" date="2023" name="Insect Mol. Biol.">
        <title>Genome sequencing provides insights into the evolution of gene families encoding plant cell wall-degrading enzymes in longhorned beetles.</title>
        <authorList>
            <person name="Shin N.R."/>
            <person name="Okamura Y."/>
            <person name="Kirsch R."/>
            <person name="Pauchet Y."/>
        </authorList>
    </citation>
    <scope>NUCLEOTIDE SEQUENCE [LARGE SCALE GENOMIC DNA]</scope>
    <source>
        <strain evidence="3">EAD_L_NR</strain>
    </source>
</reference>